<evidence type="ECO:0000313" key="3">
    <source>
        <dbReference type="Proteomes" id="UP000824469"/>
    </source>
</evidence>
<dbReference type="Proteomes" id="UP000824469">
    <property type="component" value="Unassembled WGS sequence"/>
</dbReference>
<reference evidence="2 3" key="1">
    <citation type="journal article" date="2021" name="Nat. Plants">
        <title>The Taxus genome provides insights into paclitaxel biosynthesis.</title>
        <authorList>
            <person name="Xiong X."/>
            <person name="Gou J."/>
            <person name="Liao Q."/>
            <person name="Li Y."/>
            <person name="Zhou Q."/>
            <person name="Bi G."/>
            <person name="Li C."/>
            <person name="Du R."/>
            <person name="Wang X."/>
            <person name="Sun T."/>
            <person name="Guo L."/>
            <person name="Liang H."/>
            <person name="Lu P."/>
            <person name="Wu Y."/>
            <person name="Zhang Z."/>
            <person name="Ro D.K."/>
            <person name="Shang Y."/>
            <person name="Huang S."/>
            <person name="Yan J."/>
        </authorList>
    </citation>
    <scope>NUCLEOTIDE SEQUENCE [LARGE SCALE GENOMIC DNA]</scope>
    <source>
        <strain evidence="2">Ta-2019</strain>
    </source>
</reference>
<organism evidence="2 3">
    <name type="scientific">Taxus chinensis</name>
    <name type="common">Chinese yew</name>
    <name type="synonym">Taxus wallichiana var. chinensis</name>
    <dbReference type="NCBI Taxonomy" id="29808"/>
    <lineage>
        <taxon>Eukaryota</taxon>
        <taxon>Viridiplantae</taxon>
        <taxon>Streptophyta</taxon>
        <taxon>Embryophyta</taxon>
        <taxon>Tracheophyta</taxon>
        <taxon>Spermatophyta</taxon>
        <taxon>Pinopsida</taxon>
        <taxon>Pinidae</taxon>
        <taxon>Conifers II</taxon>
        <taxon>Cupressales</taxon>
        <taxon>Taxaceae</taxon>
        <taxon>Taxus</taxon>
    </lineage>
</organism>
<feature type="region of interest" description="Disordered" evidence="1">
    <location>
        <begin position="1"/>
        <end position="30"/>
    </location>
</feature>
<accession>A0AA38G859</accession>
<comment type="caution">
    <text evidence="2">The sequence shown here is derived from an EMBL/GenBank/DDBJ whole genome shotgun (WGS) entry which is preliminary data.</text>
</comment>
<sequence>MLLKDTSTSTSNNQSNDKPTLPLEPETKETILQPKEAEIVRCLSWNLDQLPHAGSMKAMPAANETHIPRFWSRAEDNIKVDGSCAEATPALSCHAIHLGSMLSMTSKAMKSICIGCGKDSMK</sequence>
<keyword evidence="3" id="KW-1185">Reference proteome</keyword>
<feature type="compositionally biased region" description="Low complexity" evidence="1">
    <location>
        <begin position="1"/>
        <end position="16"/>
    </location>
</feature>
<gene>
    <name evidence="2" type="ORF">KI387_020380</name>
</gene>
<dbReference type="AlphaFoldDB" id="A0AA38G859"/>
<feature type="non-terminal residue" evidence="2">
    <location>
        <position position="1"/>
    </location>
</feature>
<name>A0AA38G859_TAXCH</name>
<dbReference type="EMBL" id="JAHRHJ020000004">
    <property type="protein sequence ID" value="KAH9318611.1"/>
    <property type="molecule type" value="Genomic_DNA"/>
</dbReference>
<evidence type="ECO:0000313" key="2">
    <source>
        <dbReference type="EMBL" id="KAH9318611.1"/>
    </source>
</evidence>
<protein>
    <submittedName>
        <fullName evidence="2">Uncharacterized protein</fullName>
    </submittedName>
</protein>
<evidence type="ECO:0000256" key="1">
    <source>
        <dbReference type="SAM" id="MobiDB-lite"/>
    </source>
</evidence>
<proteinExistence type="predicted"/>